<dbReference type="EMBL" id="MN738752">
    <property type="protein sequence ID" value="QHS83347.1"/>
    <property type="molecule type" value="Genomic_DNA"/>
</dbReference>
<dbReference type="GO" id="GO:0016971">
    <property type="term" value="F:flavin-dependent sulfhydryl oxidase activity"/>
    <property type="evidence" value="ECO:0007669"/>
    <property type="project" value="InterPro"/>
</dbReference>
<evidence type="ECO:0000256" key="2">
    <source>
        <dbReference type="ARBA" id="ARBA00012512"/>
    </source>
</evidence>
<feature type="compositionally biased region" description="Polar residues" evidence="7">
    <location>
        <begin position="10"/>
        <end position="20"/>
    </location>
</feature>
<evidence type="ECO:0000256" key="5">
    <source>
        <dbReference type="ARBA" id="ARBA00023002"/>
    </source>
</evidence>
<evidence type="ECO:0000256" key="4">
    <source>
        <dbReference type="ARBA" id="ARBA00022827"/>
    </source>
</evidence>
<feature type="region of interest" description="Disordered" evidence="7">
    <location>
        <begin position="1"/>
        <end position="20"/>
    </location>
</feature>
<dbReference type="EC" id="1.8.3.2" evidence="2"/>
<reference evidence="9" key="1">
    <citation type="journal article" date="2020" name="Nature">
        <title>Giant virus diversity and host interactions through global metagenomics.</title>
        <authorList>
            <person name="Schulz F."/>
            <person name="Roux S."/>
            <person name="Paez-Espino D."/>
            <person name="Jungbluth S."/>
            <person name="Walsh D.A."/>
            <person name="Denef V.J."/>
            <person name="McMahon K.D."/>
            <person name="Konstantinidis K.T."/>
            <person name="Eloe-Fadrosh E.A."/>
            <person name="Kyrpides N.C."/>
            <person name="Woyke T."/>
        </authorList>
    </citation>
    <scope>NUCLEOTIDE SEQUENCE</scope>
    <source>
        <strain evidence="9">GVMAG-S-ERX555943-30</strain>
    </source>
</reference>
<dbReference type="GO" id="GO:0005739">
    <property type="term" value="C:mitochondrion"/>
    <property type="evidence" value="ECO:0007669"/>
    <property type="project" value="TreeGrafter"/>
</dbReference>
<evidence type="ECO:0000313" key="9">
    <source>
        <dbReference type="EMBL" id="QHS83347.1"/>
    </source>
</evidence>
<dbReference type="PROSITE" id="PS51324">
    <property type="entry name" value="ERV_ALR"/>
    <property type="match status" value="1"/>
</dbReference>
<evidence type="ECO:0000256" key="6">
    <source>
        <dbReference type="ARBA" id="ARBA00023157"/>
    </source>
</evidence>
<evidence type="ECO:0000256" key="3">
    <source>
        <dbReference type="ARBA" id="ARBA00022630"/>
    </source>
</evidence>
<proteinExistence type="predicted"/>
<keyword evidence="5" id="KW-0560">Oxidoreductase</keyword>
<evidence type="ECO:0000259" key="8">
    <source>
        <dbReference type="PROSITE" id="PS51324"/>
    </source>
</evidence>
<feature type="domain" description="ERV/ALR sulfhydryl oxidase" evidence="8">
    <location>
        <begin position="45"/>
        <end position="146"/>
    </location>
</feature>
<comment type="cofactor">
    <cofactor evidence="1">
        <name>FAD</name>
        <dbReference type="ChEBI" id="CHEBI:57692"/>
    </cofactor>
</comment>
<dbReference type="PANTHER" id="PTHR12645:SF0">
    <property type="entry name" value="FAD-LINKED SULFHYDRYL OXIDASE ALR"/>
    <property type="match status" value="1"/>
</dbReference>
<organism evidence="9">
    <name type="scientific">viral metagenome</name>
    <dbReference type="NCBI Taxonomy" id="1070528"/>
    <lineage>
        <taxon>unclassified sequences</taxon>
        <taxon>metagenomes</taxon>
        <taxon>organismal metagenomes</taxon>
    </lineage>
</organism>
<dbReference type="GO" id="GO:0050660">
    <property type="term" value="F:flavin adenine dinucleotide binding"/>
    <property type="evidence" value="ECO:0007669"/>
    <property type="project" value="TreeGrafter"/>
</dbReference>
<evidence type="ECO:0000256" key="1">
    <source>
        <dbReference type="ARBA" id="ARBA00001974"/>
    </source>
</evidence>
<dbReference type="InterPro" id="IPR039799">
    <property type="entry name" value="ALR/ERV"/>
</dbReference>
<accession>A0A6C0ATT5</accession>
<dbReference type="SUPFAM" id="SSF69000">
    <property type="entry name" value="FAD-dependent thiol oxidase"/>
    <property type="match status" value="1"/>
</dbReference>
<keyword evidence="3" id="KW-0285">Flavoprotein</keyword>
<keyword evidence="4" id="KW-0274">FAD</keyword>
<keyword evidence="6" id="KW-1015">Disulfide bond</keyword>
<name>A0A6C0ATT5_9ZZZZ</name>
<dbReference type="AlphaFoldDB" id="A0A6C0ATT5"/>
<dbReference type="Gene3D" id="1.20.120.310">
    <property type="entry name" value="ERV/ALR sulfhydryl oxidase domain"/>
    <property type="match status" value="1"/>
</dbReference>
<dbReference type="InterPro" id="IPR036774">
    <property type="entry name" value="ERV/ALR_sulphydryl_oxid_sf"/>
</dbReference>
<dbReference type="Pfam" id="PF04777">
    <property type="entry name" value="Evr1_Alr"/>
    <property type="match status" value="1"/>
</dbReference>
<sequence length="198" mass="23517">MNFMKHRGRTSNMNRTNQPNNFISMVQPRRKRNIVIKNKEEVVIDDKPKMKWGPPVWFFFHTLAEKVKADKFDQLKKDMMDIIRSICNTLPCPVCAEHATNYMKKIHDSSIKSKEDLKLMLFQFHNEVNKRKGYAEFPLNNLNKKYESAVTINVVNSFIMTYREKSRNVQMIATEMSRDMILRNIRGWLNTNLVHFDT</sequence>
<dbReference type="InterPro" id="IPR017905">
    <property type="entry name" value="ERV/ALR_sulphydryl_oxidase"/>
</dbReference>
<protein>
    <recommendedName>
        <fullName evidence="2">thiol oxidase</fullName>
        <ecNumber evidence="2">1.8.3.2</ecNumber>
    </recommendedName>
</protein>
<dbReference type="PANTHER" id="PTHR12645">
    <property type="entry name" value="ALR/ERV"/>
    <property type="match status" value="1"/>
</dbReference>
<evidence type="ECO:0000256" key="7">
    <source>
        <dbReference type="SAM" id="MobiDB-lite"/>
    </source>
</evidence>